<reference evidence="1" key="1">
    <citation type="journal article" date="2014" name="Int. J. Syst. Evol. Microbiol.">
        <title>Complete genome sequence of Corynebacterium casei LMG S-19264T (=DSM 44701T), isolated from a smear-ripened cheese.</title>
        <authorList>
            <consortium name="US DOE Joint Genome Institute (JGI-PGF)"/>
            <person name="Walter F."/>
            <person name="Albersmeier A."/>
            <person name="Kalinowski J."/>
            <person name="Ruckert C."/>
        </authorList>
    </citation>
    <scope>NUCLEOTIDE SEQUENCE</scope>
    <source>
        <strain evidence="1">CGMCC 1.12506</strain>
    </source>
</reference>
<dbReference type="EMBL" id="BMFG01000008">
    <property type="protein sequence ID" value="GGD30719.1"/>
    <property type="molecule type" value="Genomic_DNA"/>
</dbReference>
<keyword evidence="2" id="KW-1185">Reference proteome</keyword>
<gene>
    <name evidence="1" type="ORF">GCM10011343_21090</name>
</gene>
<accession>A0A917DEG6</accession>
<dbReference type="AlphaFoldDB" id="A0A917DEG6"/>
<organism evidence="1 2">
    <name type="scientific">Flavobacterium orientale</name>
    <dbReference type="NCBI Taxonomy" id="1756020"/>
    <lineage>
        <taxon>Bacteria</taxon>
        <taxon>Pseudomonadati</taxon>
        <taxon>Bacteroidota</taxon>
        <taxon>Flavobacteriia</taxon>
        <taxon>Flavobacteriales</taxon>
        <taxon>Flavobacteriaceae</taxon>
        <taxon>Flavobacterium</taxon>
    </lineage>
</organism>
<evidence type="ECO:0000313" key="2">
    <source>
        <dbReference type="Proteomes" id="UP000625735"/>
    </source>
</evidence>
<evidence type="ECO:0000313" key="1">
    <source>
        <dbReference type="EMBL" id="GGD30719.1"/>
    </source>
</evidence>
<name>A0A917DEG6_9FLAO</name>
<dbReference type="Proteomes" id="UP000625735">
    <property type="component" value="Unassembled WGS sequence"/>
</dbReference>
<reference evidence="1" key="2">
    <citation type="submission" date="2020-09" db="EMBL/GenBank/DDBJ databases">
        <authorList>
            <person name="Sun Q."/>
            <person name="Zhou Y."/>
        </authorList>
    </citation>
    <scope>NUCLEOTIDE SEQUENCE</scope>
    <source>
        <strain evidence="1">CGMCC 1.12506</strain>
    </source>
</reference>
<comment type="caution">
    <text evidence="1">The sequence shown here is derived from an EMBL/GenBank/DDBJ whole genome shotgun (WGS) entry which is preliminary data.</text>
</comment>
<protein>
    <submittedName>
        <fullName evidence="1">Uncharacterized protein</fullName>
    </submittedName>
</protein>
<sequence length="302" mass="35291">MIAQGNYYKAKELYESREYKAAIDYIKKSKESLKGSNFQLQYLHIMAEVKLRNYNAANKEIERYFKLEDGEEKPVGFTKNVERLTDDETKQLSKILIDVQESATKETEQEKLAGVRKPIANEIYSLIDKAANLIYFHEIKKFNGNTSTTSETYSYQRKGNLMYVTIKHIYYYQKNPGYEETNESTFIIDILNDIKKIELIGTTEGISGVRFIFNKQIKGNNKYYYQAYTSNKEVVKNTVIYKGELVFESRYKGEEYYAGMRTVLKKGEATKLNRLLHKYHNDPYGKNDSQYRDESGLKGGWD</sequence>
<proteinExistence type="predicted"/>